<dbReference type="SUPFAM" id="SSF53383">
    <property type="entry name" value="PLP-dependent transferases"/>
    <property type="match status" value="1"/>
</dbReference>
<dbReference type="InterPro" id="IPR015421">
    <property type="entry name" value="PyrdxlP-dep_Trfase_major"/>
</dbReference>
<dbReference type="Pfam" id="PF01041">
    <property type="entry name" value="DegT_DnrJ_EryC1"/>
    <property type="match status" value="1"/>
</dbReference>
<dbReference type="RefSeq" id="WP_058496828.1">
    <property type="nucleotide sequence ID" value="NZ_CAAAIU010000008.1"/>
</dbReference>
<accession>A0A0W0SPR9</accession>
<gene>
    <name evidence="6" type="ORF">Ldro_2547</name>
</gene>
<dbReference type="PATRIC" id="fig|1212489.4.peg.2684"/>
<dbReference type="GO" id="GO:0008483">
    <property type="term" value="F:transaminase activity"/>
    <property type="evidence" value="ECO:0007669"/>
    <property type="project" value="UniProtKB-KW"/>
</dbReference>
<comment type="caution">
    <text evidence="6">The sequence shown here is derived from an EMBL/GenBank/DDBJ whole genome shotgun (WGS) entry which is preliminary data.</text>
</comment>
<keyword evidence="6" id="KW-0808">Transferase</keyword>
<dbReference type="Gene3D" id="3.40.640.10">
    <property type="entry name" value="Type I PLP-dependent aspartate aminotransferase-like (Major domain)"/>
    <property type="match status" value="1"/>
</dbReference>
<proteinExistence type="inferred from homology"/>
<evidence type="ECO:0000313" key="7">
    <source>
        <dbReference type="Proteomes" id="UP000054736"/>
    </source>
</evidence>
<dbReference type="InterPro" id="IPR015424">
    <property type="entry name" value="PyrdxlP-dep_Trfase"/>
</dbReference>
<name>A0A0W0SPR9_9GAMM</name>
<dbReference type="InterPro" id="IPR015422">
    <property type="entry name" value="PyrdxlP-dep_Trfase_small"/>
</dbReference>
<dbReference type="InterPro" id="IPR000653">
    <property type="entry name" value="DegT/StrS_aminotransferase"/>
</dbReference>
<dbReference type="STRING" id="1212489.Ldro_2547"/>
<keyword evidence="6" id="KW-0032">Aminotransferase</keyword>
<dbReference type="GO" id="GO:0000271">
    <property type="term" value="P:polysaccharide biosynthetic process"/>
    <property type="evidence" value="ECO:0007669"/>
    <property type="project" value="TreeGrafter"/>
</dbReference>
<evidence type="ECO:0000256" key="2">
    <source>
        <dbReference type="ARBA" id="ARBA00037999"/>
    </source>
</evidence>
<feature type="active site" description="Proton acceptor" evidence="3">
    <location>
        <position position="189"/>
    </location>
</feature>
<dbReference type="OrthoDB" id="9804264at2"/>
<dbReference type="GO" id="GO:0030170">
    <property type="term" value="F:pyridoxal phosphate binding"/>
    <property type="evidence" value="ECO:0007669"/>
    <property type="project" value="TreeGrafter"/>
</dbReference>
<reference evidence="6 7" key="1">
    <citation type="submission" date="2015-11" db="EMBL/GenBank/DDBJ databases">
        <title>Genomic analysis of 38 Legionella species identifies large and diverse effector repertoires.</title>
        <authorList>
            <person name="Burstein D."/>
            <person name="Amaro F."/>
            <person name="Zusman T."/>
            <person name="Lifshitz Z."/>
            <person name="Cohen O."/>
            <person name="Gilbert J.A."/>
            <person name="Pupko T."/>
            <person name="Shuman H.A."/>
            <person name="Segal G."/>
        </authorList>
    </citation>
    <scope>NUCLEOTIDE SEQUENCE [LARGE SCALE GENOMIC DNA]</scope>
    <source>
        <strain evidence="6 7">ATCC 700990</strain>
    </source>
</reference>
<protein>
    <submittedName>
        <fullName evidence="6">Aminotransferase WecE</fullName>
    </submittedName>
</protein>
<evidence type="ECO:0000313" key="6">
    <source>
        <dbReference type="EMBL" id="KTC85375.1"/>
    </source>
</evidence>
<dbReference type="PANTHER" id="PTHR30244">
    <property type="entry name" value="TRANSAMINASE"/>
    <property type="match status" value="1"/>
</dbReference>
<keyword evidence="7" id="KW-1185">Reference proteome</keyword>
<dbReference type="EMBL" id="LNXY01000028">
    <property type="protein sequence ID" value="KTC85375.1"/>
    <property type="molecule type" value="Genomic_DNA"/>
</dbReference>
<sequence>MISFLSLKNINQAMRDELVAACTKVIDSGWYIGGTALAEFEKAFANYCNTEYCIGVGNGLDALTLTLRAWKELKRLKEGDEVIVPANTYIASILAITENRLIPVFVEPQAHSFNLNPEEVEKAITSKTRAILPVHLYGQLAEMPALLDIAKRHQLLVLEDSAQAHGASIDGRKAGNWGDASGFSFYPGKNLGALGDAGAITTNDPQLAEVVRALRNYGSHEKYKNLYQGVNSRLDEIQAAMLSVKLKYLDAQTAHRRQVARMYLANIKNQTINLPKLVKEEQHVWHLFVVSTSNRAELQQHLTQHGVETLIHYPIPPHKQLAYENYNQHSYPLTETIHQEVLSLPMSPTISLSEVEKVIEACNAFEPNKMS</sequence>
<keyword evidence="1 4" id="KW-0663">Pyridoxal phosphate</keyword>
<feature type="modified residue" description="N6-(pyridoxal phosphate)lysine" evidence="4">
    <location>
        <position position="189"/>
    </location>
</feature>
<dbReference type="AlphaFoldDB" id="A0A0W0SPR9"/>
<dbReference type="Gene3D" id="3.90.1150.10">
    <property type="entry name" value="Aspartate Aminotransferase, domain 1"/>
    <property type="match status" value="1"/>
</dbReference>
<evidence type="ECO:0000256" key="3">
    <source>
        <dbReference type="PIRSR" id="PIRSR000390-1"/>
    </source>
</evidence>
<dbReference type="Proteomes" id="UP000054736">
    <property type="component" value="Unassembled WGS sequence"/>
</dbReference>
<dbReference type="PIRSF" id="PIRSF000390">
    <property type="entry name" value="PLP_StrS"/>
    <property type="match status" value="1"/>
</dbReference>
<organism evidence="6 7">
    <name type="scientific">Legionella drozanskii LLAP-1</name>
    <dbReference type="NCBI Taxonomy" id="1212489"/>
    <lineage>
        <taxon>Bacteria</taxon>
        <taxon>Pseudomonadati</taxon>
        <taxon>Pseudomonadota</taxon>
        <taxon>Gammaproteobacteria</taxon>
        <taxon>Legionellales</taxon>
        <taxon>Legionellaceae</taxon>
        <taxon>Legionella</taxon>
    </lineage>
</organism>
<dbReference type="CDD" id="cd00616">
    <property type="entry name" value="AHBA_syn"/>
    <property type="match status" value="1"/>
</dbReference>
<dbReference type="PANTHER" id="PTHR30244:SF36">
    <property type="entry name" value="3-OXO-GLUCOSE-6-PHOSPHATE:GLUTAMATE AMINOTRANSFERASE"/>
    <property type="match status" value="1"/>
</dbReference>
<evidence type="ECO:0000256" key="5">
    <source>
        <dbReference type="RuleBase" id="RU004508"/>
    </source>
</evidence>
<evidence type="ECO:0000256" key="1">
    <source>
        <dbReference type="ARBA" id="ARBA00022898"/>
    </source>
</evidence>
<comment type="similarity">
    <text evidence="2 5">Belongs to the DegT/DnrJ/EryC1 family.</text>
</comment>
<evidence type="ECO:0000256" key="4">
    <source>
        <dbReference type="PIRSR" id="PIRSR000390-2"/>
    </source>
</evidence>